<dbReference type="Proteomes" id="UP000231409">
    <property type="component" value="Unassembled WGS sequence"/>
</dbReference>
<comment type="caution">
    <text evidence="1">The sequence shown here is derived from an EMBL/GenBank/DDBJ whole genome shotgun (WGS) entry which is preliminary data.</text>
</comment>
<evidence type="ECO:0000313" key="2">
    <source>
        <dbReference type="Proteomes" id="UP000231409"/>
    </source>
</evidence>
<accession>A0A2G1UHG6</accession>
<evidence type="ECO:0008006" key="3">
    <source>
        <dbReference type="Google" id="ProtNLM"/>
    </source>
</evidence>
<reference evidence="1 2" key="1">
    <citation type="submission" date="2017-09" db="EMBL/GenBank/DDBJ databases">
        <title>The draft genome sequences of Marinobacter sp. PWS21.</title>
        <authorList>
            <person name="Cao J."/>
        </authorList>
    </citation>
    <scope>NUCLEOTIDE SEQUENCE [LARGE SCALE GENOMIC DNA]</scope>
    <source>
        <strain evidence="1 2">PWS21</strain>
    </source>
</reference>
<dbReference type="EMBL" id="NTFH01000013">
    <property type="protein sequence ID" value="PHQ13869.1"/>
    <property type="molecule type" value="Genomic_DNA"/>
</dbReference>
<organism evidence="1 2">
    <name type="scientific">Marinobacter profundi</name>
    <dbReference type="NCBI Taxonomy" id="2666256"/>
    <lineage>
        <taxon>Bacteria</taxon>
        <taxon>Pseudomonadati</taxon>
        <taxon>Pseudomonadota</taxon>
        <taxon>Gammaproteobacteria</taxon>
        <taxon>Pseudomonadales</taxon>
        <taxon>Marinobacteraceae</taxon>
        <taxon>Marinobacter</taxon>
    </lineage>
</organism>
<protein>
    <recommendedName>
        <fullName evidence="3">WGR domain-containing protein</fullName>
    </recommendedName>
</protein>
<keyword evidence="2" id="KW-1185">Reference proteome</keyword>
<sequence>MKLHYFHGRSPLRALVMIRQQRRVELHIKAVGDEAWMVVALSGIHGSTVGQPEKHRCQGPYGSVAGAESAMRRLAGSLMGEGFEPCPGEHVVWPVIAQRLARMVRTDGAMSRGDGHFDPDRYEPIG</sequence>
<name>A0A2G1UHG6_9GAMM</name>
<dbReference type="AlphaFoldDB" id="A0A2G1UHG6"/>
<gene>
    <name evidence="1" type="ORF">CLH61_16325</name>
</gene>
<proteinExistence type="predicted"/>
<dbReference type="RefSeq" id="WP_099615833.1">
    <property type="nucleotide sequence ID" value="NZ_KZ319376.1"/>
</dbReference>
<evidence type="ECO:0000313" key="1">
    <source>
        <dbReference type="EMBL" id="PHQ13869.1"/>
    </source>
</evidence>
<dbReference type="Pfam" id="PF24876">
    <property type="entry name" value="PA4575"/>
    <property type="match status" value="1"/>
</dbReference>
<dbReference type="InterPro" id="IPR056903">
    <property type="entry name" value="PA4575-like"/>
</dbReference>